<dbReference type="Proteomes" id="UP000267027">
    <property type="component" value="Unassembled WGS sequence"/>
</dbReference>
<evidence type="ECO:0000256" key="1">
    <source>
        <dbReference type="SAM" id="Phobius"/>
    </source>
</evidence>
<dbReference type="OrthoDB" id="5870064at2759"/>
<evidence type="ECO:0000313" key="4">
    <source>
        <dbReference type="WBParaSite" id="ACOC_0001264301-mRNA-1"/>
    </source>
</evidence>
<reference evidence="4" key="1">
    <citation type="submission" date="2017-02" db="UniProtKB">
        <authorList>
            <consortium name="WormBaseParasite"/>
        </authorList>
    </citation>
    <scope>IDENTIFICATION</scope>
</reference>
<dbReference type="AlphaFoldDB" id="A0A0R3Q0Z9"/>
<proteinExistence type="predicted"/>
<keyword evidence="1" id="KW-0472">Membrane</keyword>
<keyword evidence="1" id="KW-0812">Transmembrane</keyword>
<feature type="transmembrane region" description="Helical" evidence="1">
    <location>
        <begin position="170"/>
        <end position="193"/>
    </location>
</feature>
<organism evidence="4">
    <name type="scientific">Angiostrongylus costaricensis</name>
    <name type="common">Nematode worm</name>
    <dbReference type="NCBI Taxonomy" id="334426"/>
    <lineage>
        <taxon>Eukaryota</taxon>
        <taxon>Metazoa</taxon>
        <taxon>Ecdysozoa</taxon>
        <taxon>Nematoda</taxon>
        <taxon>Chromadorea</taxon>
        <taxon>Rhabditida</taxon>
        <taxon>Rhabditina</taxon>
        <taxon>Rhabditomorpha</taxon>
        <taxon>Strongyloidea</taxon>
        <taxon>Metastrongylidae</taxon>
        <taxon>Angiostrongylus</taxon>
    </lineage>
</organism>
<evidence type="ECO:0000313" key="3">
    <source>
        <dbReference type="Proteomes" id="UP000267027"/>
    </source>
</evidence>
<dbReference type="EMBL" id="UYYA01005141">
    <property type="protein sequence ID" value="VDM64229.1"/>
    <property type="molecule type" value="Genomic_DNA"/>
</dbReference>
<protein>
    <submittedName>
        <fullName evidence="4">POP1 domain-containing protein</fullName>
    </submittedName>
</protein>
<accession>A0A0R3Q0Z9</accession>
<keyword evidence="3" id="KW-1185">Reference proteome</keyword>
<name>A0A0R3Q0Z9_ANGCS</name>
<evidence type="ECO:0000313" key="2">
    <source>
        <dbReference type="EMBL" id="VDM64229.1"/>
    </source>
</evidence>
<keyword evidence="1" id="KW-1133">Transmembrane helix</keyword>
<gene>
    <name evidence="2" type="ORF">ACOC_LOCUS12644</name>
</gene>
<dbReference type="WBParaSite" id="ACOC_0001264301-mRNA-1">
    <property type="protein sequence ID" value="ACOC_0001264301-mRNA-1"/>
    <property type="gene ID" value="ACOC_0001264301"/>
</dbReference>
<reference evidence="2 3" key="2">
    <citation type="submission" date="2018-11" db="EMBL/GenBank/DDBJ databases">
        <authorList>
            <consortium name="Pathogen Informatics"/>
        </authorList>
    </citation>
    <scope>NUCLEOTIDE SEQUENCE [LARGE SCALE GENOMIC DNA]</scope>
    <source>
        <strain evidence="2 3">Costa Rica</strain>
    </source>
</reference>
<sequence>MRARELLPYISRVESVVYRQCERDAKSTVALAKCAVRVFDSRDQAALKEEEAKKRNAKPILTVVAHHKSNHDWMYNSSSNPKRHSLEKMNHSTYRLTNNANRSPVVPRTNKKRLNLKQLAKPKAKPRFRSLKLPLINRFSENGKKFSRLLESGDKKRRTRRKIDDGMRRYSLIIYFLPKSSLALYTTAALAYLKIYRVILTIGHY</sequence>